<evidence type="ECO:0000313" key="2">
    <source>
        <dbReference type="EMBL" id="MCU6746260.1"/>
    </source>
</evidence>
<comment type="caution">
    <text evidence="2">The sequence shown here is derived from an EMBL/GenBank/DDBJ whole genome shotgun (WGS) entry which is preliminary data.</text>
</comment>
<dbReference type="NCBIfam" id="TIGR00149">
    <property type="entry name" value="TIGR00149_YjbQ"/>
    <property type="match status" value="1"/>
</dbReference>
<dbReference type="Pfam" id="PF01894">
    <property type="entry name" value="YjbQ"/>
    <property type="match status" value="1"/>
</dbReference>
<evidence type="ECO:0000256" key="1">
    <source>
        <dbReference type="ARBA" id="ARBA00005534"/>
    </source>
</evidence>
<dbReference type="SUPFAM" id="SSF111038">
    <property type="entry name" value="YjbQ-like"/>
    <property type="match status" value="1"/>
</dbReference>
<evidence type="ECO:0000313" key="3">
    <source>
        <dbReference type="Proteomes" id="UP001652394"/>
    </source>
</evidence>
<dbReference type="InterPro" id="IPR001602">
    <property type="entry name" value="UPF0047_YjbQ-like"/>
</dbReference>
<dbReference type="EMBL" id="JAOQJX010000001">
    <property type="protein sequence ID" value="MCU6746260.1"/>
    <property type="molecule type" value="Genomic_DNA"/>
</dbReference>
<name>A0ABT2T7N0_9FIRM</name>
<sequence length="164" mass="18702">MVKNLTFQIQSDKRPTFHDVTEEVAEQIQESGIKNGMVLVFSQHTTCSVMIQEQSDDVDYYGTQFILQDLVNVLNKIVPTCTSQGQYMHPGPKHIEIAQRERAEEAFWSLNTDAHLRSIIMGRSETIPLVDGKLVLGEFGRIYFADFDQVRARQRTVNVQIVGE</sequence>
<gene>
    <name evidence="2" type="ORF">OCV51_01065</name>
</gene>
<accession>A0ABT2T7N0</accession>
<dbReference type="Gene3D" id="2.60.120.460">
    <property type="entry name" value="YjbQ-like"/>
    <property type="match status" value="1"/>
</dbReference>
<comment type="similarity">
    <text evidence="1">Belongs to the UPF0047 family.</text>
</comment>
<reference evidence="2 3" key="1">
    <citation type="journal article" date="2021" name="ISME Commun">
        <title>Automated analysis of genomic sequences facilitates high-throughput and comprehensive description of bacteria.</title>
        <authorList>
            <person name="Hitch T.C.A."/>
        </authorList>
    </citation>
    <scope>NUCLEOTIDE SEQUENCE [LARGE SCALE GENOMIC DNA]</scope>
    <source>
        <strain evidence="2 3">H2_18</strain>
    </source>
</reference>
<dbReference type="InterPro" id="IPR035917">
    <property type="entry name" value="YjbQ-like_sf"/>
</dbReference>
<dbReference type="Proteomes" id="UP001652394">
    <property type="component" value="Unassembled WGS sequence"/>
</dbReference>
<dbReference type="PIRSF" id="PIRSF004681">
    <property type="entry name" value="UCP004681"/>
    <property type="match status" value="1"/>
</dbReference>
<protein>
    <submittedName>
        <fullName evidence="2">Secondary thiamine-phosphate synthase enzyme YjbQ</fullName>
    </submittedName>
</protein>
<dbReference type="PANTHER" id="PTHR30615">
    <property type="entry name" value="UNCHARACTERIZED PROTEIN YJBQ-RELATED"/>
    <property type="match status" value="1"/>
</dbReference>
<proteinExistence type="inferred from homology"/>
<keyword evidence="3" id="KW-1185">Reference proteome</keyword>
<dbReference type="RefSeq" id="WP_059067739.1">
    <property type="nucleotide sequence ID" value="NZ_JAOQJX010000001.1"/>
</dbReference>
<dbReference type="PANTHER" id="PTHR30615:SF8">
    <property type="entry name" value="UPF0047 PROTEIN C4A8.02C"/>
    <property type="match status" value="1"/>
</dbReference>
<organism evidence="2 3">
    <name type="scientific">Faecalicatena acetigenes</name>
    <dbReference type="NCBI Taxonomy" id="2981790"/>
    <lineage>
        <taxon>Bacteria</taxon>
        <taxon>Bacillati</taxon>
        <taxon>Bacillota</taxon>
        <taxon>Clostridia</taxon>
        <taxon>Lachnospirales</taxon>
        <taxon>Lachnospiraceae</taxon>
        <taxon>Faecalicatena</taxon>
    </lineage>
</organism>